<evidence type="ECO:0000259" key="1">
    <source>
        <dbReference type="Pfam" id="PF24626"/>
    </source>
</evidence>
<dbReference type="AlphaFoldDB" id="A0AAF0QLH2"/>
<dbReference type="PANTHER" id="PTHR46148">
    <property type="entry name" value="CHROMO DOMAIN-CONTAINING PROTEIN"/>
    <property type="match status" value="1"/>
</dbReference>
<name>A0AAF0QLH2_SOLVR</name>
<evidence type="ECO:0000313" key="2">
    <source>
        <dbReference type="EMBL" id="WMV25318.1"/>
    </source>
</evidence>
<organism evidence="2 3">
    <name type="scientific">Solanum verrucosum</name>
    <dbReference type="NCBI Taxonomy" id="315347"/>
    <lineage>
        <taxon>Eukaryota</taxon>
        <taxon>Viridiplantae</taxon>
        <taxon>Streptophyta</taxon>
        <taxon>Embryophyta</taxon>
        <taxon>Tracheophyta</taxon>
        <taxon>Spermatophyta</taxon>
        <taxon>Magnoliopsida</taxon>
        <taxon>eudicotyledons</taxon>
        <taxon>Gunneridae</taxon>
        <taxon>Pentapetalae</taxon>
        <taxon>asterids</taxon>
        <taxon>lamiids</taxon>
        <taxon>Solanales</taxon>
        <taxon>Solanaceae</taxon>
        <taxon>Solanoideae</taxon>
        <taxon>Solaneae</taxon>
        <taxon>Solanum</taxon>
    </lineage>
</organism>
<dbReference type="Pfam" id="PF24626">
    <property type="entry name" value="SH3_Tf2-1"/>
    <property type="match status" value="1"/>
</dbReference>
<proteinExistence type="predicted"/>
<keyword evidence="3" id="KW-1185">Reference proteome</keyword>
<sequence>MRFGKKEKLSPRYVEPYQIVRHFDNVDYKLDFPSNLALVHPVFHESLLKKCIGDLASIVTLESISVNERISYNEVPVEILERQVRKLKNKEVTSVKVLWRNKLGGVLLEKSKQNDVQVSPSFPFGSFSA</sequence>
<evidence type="ECO:0000313" key="3">
    <source>
        <dbReference type="Proteomes" id="UP001234989"/>
    </source>
</evidence>
<gene>
    <name evidence="2" type="ORF">MTR67_018703</name>
</gene>
<reference evidence="2" key="1">
    <citation type="submission" date="2023-08" db="EMBL/GenBank/DDBJ databases">
        <title>A de novo genome assembly of Solanum verrucosum Schlechtendal, a Mexican diploid species geographically isolated from the other diploid A-genome species in potato relatives.</title>
        <authorList>
            <person name="Hosaka K."/>
        </authorList>
    </citation>
    <scope>NUCLEOTIDE SEQUENCE</scope>
    <source>
        <tissue evidence="2">Young leaves</tissue>
    </source>
</reference>
<dbReference type="PANTHER" id="PTHR46148:SF58">
    <property type="entry name" value="RETROTRANSPOSON PROTEIN"/>
    <property type="match status" value="1"/>
</dbReference>
<accession>A0AAF0QLH2</accession>
<protein>
    <recommendedName>
        <fullName evidence="1">Tf2-1-like SH3-like domain-containing protein</fullName>
    </recommendedName>
</protein>
<feature type="domain" description="Tf2-1-like SH3-like" evidence="1">
    <location>
        <begin position="3"/>
        <end position="51"/>
    </location>
</feature>
<dbReference type="EMBL" id="CP133615">
    <property type="protein sequence ID" value="WMV25318.1"/>
    <property type="molecule type" value="Genomic_DNA"/>
</dbReference>
<dbReference type="Proteomes" id="UP001234989">
    <property type="component" value="Chromosome 4"/>
</dbReference>
<dbReference type="InterPro" id="IPR056924">
    <property type="entry name" value="SH3_Tf2-1"/>
</dbReference>